<dbReference type="InterPro" id="IPR003735">
    <property type="entry name" value="Metal_Tscrpt_repr"/>
</dbReference>
<dbReference type="AlphaFoldDB" id="A0A1F7HFM2"/>
<comment type="caution">
    <text evidence="1">The sequence shown here is derived from an EMBL/GenBank/DDBJ whole genome shotgun (WGS) entry which is preliminary data.</text>
</comment>
<accession>A0A1F7HFM2</accession>
<sequence length="90" mass="10528">MAYRPKDIRERIVHRLKIARGQLEKVIHMVEEDAYCIDVIHQTQAVQHALKETDHLILENHLKKCAADAINQGRKDEAITEIMQVFRKKS</sequence>
<dbReference type="PANTHER" id="PTHR33677">
    <property type="entry name" value="TRANSCRIPTIONAL REPRESSOR FRMR-RELATED"/>
    <property type="match status" value="1"/>
</dbReference>
<dbReference type="GO" id="GO:0045892">
    <property type="term" value="P:negative regulation of DNA-templated transcription"/>
    <property type="evidence" value="ECO:0007669"/>
    <property type="project" value="UniProtKB-ARBA"/>
</dbReference>
<dbReference type="PANTHER" id="PTHR33677:SF3">
    <property type="entry name" value="COPPER-SENSING TRANSCRIPTIONAL REPRESSOR RICR"/>
    <property type="match status" value="1"/>
</dbReference>
<gene>
    <name evidence="1" type="ORF">A3D08_00110</name>
</gene>
<dbReference type="InterPro" id="IPR038390">
    <property type="entry name" value="Metal_Tscrpt_repr_sf"/>
</dbReference>
<dbReference type="Pfam" id="PF02583">
    <property type="entry name" value="Trns_repr_metal"/>
    <property type="match status" value="1"/>
</dbReference>
<dbReference type="GO" id="GO:0046872">
    <property type="term" value="F:metal ion binding"/>
    <property type="evidence" value="ECO:0007669"/>
    <property type="project" value="InterPro"/>
</dbReference>
<evidence type="ECO:0000313" key="1">
    <source>
        <dbReference type="EMBL" id="OGK29612.1"/>
    </source>
</evidence>
<organism evidence="1 2">
    <name type="scientific">Candidatus Roizmanbacteria bacterium RIFCSPHIGHO2_02_FULL_43_11</name>
    <dbReference type="NCBI Taxonomy" id="1802043"/>
    <lineage>
        <taxon>Bacteria</taxon>
        <taxon>Candidatus Roizmaniibacteriota</taxon>
    </lineage>
</organism>
<protein>
    <recommendedName>
        <fullName evidence="3">Transcriptional regulator</fullName>
    </recommendedName>
</protein>
<evidence type="ECO:0008006" key="3">
    <source>
        <dbReference type="Google" id="ProtNLM"/>
    </source>
</evidence>
<reference evidence="1 2" key="1">
    <citation type="journal article" date="2016" name="Nat. Commun.">
        <title>Thousands of microbial genomes shed light on interconnected biogeochemical processes in an aquifer system.</title>
        <authorList>
            <person name="Anantharaman K."/>
            <person name="Brown C.T."/>
            <person name="Hug L.A."/>
            <person name="Sharon I."/>
            <person name="Castelle C.J."/>
            <person name="Probst A.J."/>
            <person name="Thomas B.C."/>
            <person name="Singh A."/>
            <person name="Wilkins M.J."/>
            <person name="Karaoz U."/>
            <person name="Brodie E.L."/>
            <person name="Williams K.H."/>
            <person name="Hubbard S.S."/>
            <person name="Banfield J.F."/>
        </authorList>
    </citation>
    <scope>NUCLEOTIDE SEQUENCE [LARGE SCALE GENOMIC DNA]</scope>
</reference>
<dbReference type="Gene3D" id="1.20.58.1000">
    <property type="entry name" value="Metal-sensitive repressor, helix protomer"/>
    <property type="match status" value="1"/>
</dbReference>
<dbReference type="GO" id="GO:0003677">
    <property type="term" value="F:DNA binding"/>
    <property type="evidence" value="ECO:0007669"/>
    <property type="project" value="InterPro"/>
</dbReference>
<dbReference type="EMBL" id="MFZT01000044">
    <property type="protein sequence ID" value="OGK29612.1"/>
    <property type="molecule type" value="Genomic_DNA"/>
</dbReference>
<name>A0A1F7HFM2_9BACT</name>
<dbReference type="Proteomes" id="UP000178098">
    <property type="component" value="Unassembled WGS sequence"/>
</dbReference>
<evidence type="ECO:0000313" key="2">
    <source>
        <dbReference type="Proteomes" id="UP000178098"/>
    </source>
</evidence>
<proteinExistence type="predicted"/>